<feature type="domain" description="Metallo-beta-lactamase" evidence="2">
    <location>
        <begin position="14"/>
        <end position="236"/>
    </location>
</feature>
<evidence type="ECO:0000259" key="3">
    <source>
        <dbReference type="SMART" id="SM01027"/>
    </source>
</evidence>
<dbReference type="PANTHER" id="PTHR11203:SF37">
    <property type="entry name" value="INTEGRATOR COMPLEX SUBUNIT 11"/>
    <property type="match status" value="1"/>
</dbReference>
<dbReference type="GO" id="GO:0016787">
    <property type="term" value="F:hydrolase activity"/>
    <property type="evidence" value="ECO:0007669"/>
    <property type="project" value="UniProtKB-KW"/>
</dbReference>
<dbReference type="Pfam" id="PF00753">
    <property type="entry name" value="Lactamase_B"/>
    <property type="match status" value="1"/>
</dbReference>
<dbReference type="Proteomes" id="UP000007564">
    <property type="component" value="Chromosome"/>
</dbReference>
<dbReference type="Pfam" id="PF10996">
    <property type="entry name" value="Beta-Casp"/>
    <property type="match status" value="1"/>
</dbReference>
<dbReference type="SMART" id="SM00849">
    <property type="entry name" value="Lactamase_B"/>
    <property type="match status" value="1"/>
</dbReference>
<dbReference type="CDD" id="cd16295">
    <property type="entry name" value="TTHA0252-CPSF-like_MBL-fold"/>
    <property type="match status" value="1"/>
</dbReference>
<dbReference type="InterPro" id="IPR011108">
    <property type="entry name" value="RMMBL"/>
</dbReference>
<dbReference type="AlphaFoldDB" id="A0A0C6P0J5"/>
<proteinExistence type="predicted"/>
<evidence type="ECO:0000256" key="1">
    <source>
        <dbReference type="ARBA" id="ARBA00022801"/>
    </source>
</evidence>
<dbReference type="InterPro" id="IPR001279">
    <property type="entry name" value="Metallo-B-lactamas"/>
</dbReference>
<evidence type="ECO:0000313" key="5">
    <source>
        <dbReference type="Proteomes" id="UP000007564"/>
    </source>
</evidence>
<dbReference type="GO" id="GO:0004521">
    <property type="term" value="F:RNA endonuclease activity"/>
    <property type="evidence" value="ECO:0007669"/>
    <property type="project" value="TreeGrafter"/>
</dbReference>
<keyword evidence="1" id="KW-0378">Hydrolase</keyword>
<dbReference type="Gene3D" id="3.60.15.10">
    <property type="entry name" value="Ribonuclease Z/Hydroxyacylglutathione hydrolase-like"/>
    <property type="match status" value="1"/>
</dbReference>
<dbReference type="SUPFAM" id="SSF56281">
    <property type="entry name" value="Metallo-hydrolase/oxidoreductase"/>
    <property type="match status" value="1"/>
</dbReference>
<dbReference type="Gene3D" id="3.40.50.10890">
    <property type="match status" value="1"/>
</dbReference>
<organism evidence="4 5">
    <name type="scientific">Bordetella bronchiseptica 253</name>
    <dbReference type="NCBI Taxonomy" id="568707"/>
    <lineage>
        <taxon>Bacteria</taxon>
        <taxon>Pseudomonadati</taxon>
        <taxon>Pseudomonadota</taxon>
        <taxon>Betaproteobacteria</taxon>
        <taxon>Burkholderiales</taxon>
        <taxon>Alcaligenaceae</taxon>
        <taxon>Bordetella</taxon>
    </lineage>
</organism>
<dbReference type="Pfam" id="PF07521">
    <property type="entry name" value="RMMBL"/>
    <property type="match status" value="1"/>
</dbReference>
<accession>A0A0C6P0J5</accession>
<dbReference type="InterPro" id="IPR050698">
    <property type="entry name" value="MBL"/>
</dbReference>
<dbReference type="EMBL" id="HE965806">
    <property type="protein sequence ID" value="CCJ52082.1"/>
    <property type="molecule type" value="Genomic_DNA"/>
</dbReference>
<evidence type="ECO:0008006" key="6">
    <source>
        <dbReference type="Google" id="ProtNLM"/>
    </source>
</evidence>
<reference evidence="4 5" key="1">
    <citation type="journal article" date="2012" name="BMC Genomics">
        <title>Comparative genomics of the classical Bordetella subspecies: the evolution and exchange of virulence-associated diversity amongst closely related pathogens.</title>
        <authorList>
            <person name="Park J."/>
            <person name="Zhang Y."/>
            <person name="Buboltz A.M."/>
            <person name="Zhang X."/>
            <person name="Schuster S.C."/>
            <person name="Ahuja U."/>
            <person name="Liu M."/>
            <person name="Miller J.F."/>
            <person name="Sebaihia M."/>
            <person name="Bentley S.D."/>
            <person name="Parkhill J."/>
            <person name="Harvill E.T."/>
        </authorList>
    </citation>
    <scope>NUCLEOTIDE SEQUENCE [LARGE SCALE GENOMIC DNA]</scope>
    <source>
        <strain evidence="4 5">253</strain>
    </source>
</reference>
<feature type="domain" description="Beta-Casp" evidence="3">
    <location>
        <begin position="248"/>
        <end position="367"/>
    </location>
</feature>
<sequence>MLTLTCLGGAGTVTGSKHLLRHGDTRLLVDCGLFQGLKNLRELNWQPLPVAPADIDAVVLTHAHLDHCGYLPRLVAEGFRGRIHATPATRDVAELILLDSANLQEKDAEFANRKGYSRHAPALPLYRVVDAERALARFSDVALHRETALPGGATLTLRRAGHILGAATAQIDIGGMRVVFSGDLGRYNDPVMHDPEDVRNADYLVIESTYGNRRHDAADPVEALGAVIERTVLRGGTVVIPAFAVGRAQTLIHALWKLRQAGRLHNVPVYLDSPMATSATELLARHASEHKLSAQDCEAACAAVTYVRDVEGSKALSANRYPKVIISASGMATGGRVLHHMAAFGADHRNTLLFAGFQAAGTRGRKLLDGATETRIYGQWMPVRAEVAELPMLSAHADSDELMRWLAGFQEAPRRVFIVHGEPQASQALRERIQRELNWQAIVPVQDRRYTL</sequence>
<dbReference type="KEGG" id="bbh:BN112_0164"/>
<dbReference type="InterPro" id="IPR036866">
    <property type="entry name" value="RibonucZ/Hydroxyglut_hydro"/>
</dbReference>
<dbReference type="InterPro" id="IPR022712">
    <property type="entry name" value="Beta_Casp"/>
</dbReference>
<dbReference type="HOGENOM" id="CLU_009673_5_2_4"/>
<dbReference type="PANTHER" id="PTHR11203">
    <property type="entry name" value="CLEAVAGE AND POLYADENYLATION SPECIFICITY FACTOR FAMILY MEMBER"/>
    <property type="match status" value="1"/>
</dbReference>
<evidence type="ECO:0000313" key="4">
    <source>
        <dbReference type="EMBL" id="CCJ52082.1"/>
    </source>
</evidence>
<protein>
    <recommendedName>
        <fullName evidence="6">Metallo-beta-lactamase family protein</fullName>
    </recommendedName>
</protein>
<dbReference type="OrthoDB" id="9803916at2"/>
<name>A0A0C6P0J5_BORBO</name>
<dbReference type="SMART" id="SM01027">
    <property type="entry name" value="Beta-Casp"/>
    <property type="match status" value="1"/>
</dbReference>
<evidence type="ECO:0000259" key="2">
    <source>
        <dbReference type="SMART" id="SM00849"/>
    </source>
</evidence>
<dbReference type="RefSeq" id="WP_010926478.1">
    <property type="nucleotide sequence ID" value="NC_019382.1"/>
</dbReference>
<gene>
    <name evidence="4" type="ORF">BN112_0164</name>
</gene>